<protein>
    <submittedName>
        <fullName evidence="6">TetR/AcrR family transcriptional regulator</fullName>
    </submittedName>
</protein>
<proteinExistence type="predicted"/>
<dbReference type="RefSeq" id="WP_152583858.1">
    <property type="nucleotide sequence ID" value="NZ_VIKT02000015.1"/>
</dbReference>
<gene>
    <name evidence="6" type="ORF">FK219_009455</name>
</gene>
<reference evidence="6 7" key="2">
    <citation type="submission" date="2020-03" db="EMBL/GenBank/DDBJ databases">
        <title>Chryseoglobus sp. isolated from a deep-sea seamount.</title>
        <authorList>
            <person name="Zhang D.-C."/>
        </authorList>
    </citation>
    <scope>NUCLEOTIDE SEQUENCE [LARGE SCALE GENOMIC DNA]</scope>
    <source>
        <strain evidence="6 7">KN1116</strain>
    </source>
</reference>
<dbReference type="InterPro" id="IPR009057">
    <property type="entry name" value="Homeodomain-like_sf"/>
</dbReference>
<dbReference type="PANTHER" id="PTHR30055:SF234">
    <property type="entry name" value="HTH-TYPE TRANSCRIPTIONAL REGULATOR BETI"/>
    <property type="match status" value="1"/>
</dbReference>
<sequence length="185" mass="19562">MTTRARDEIVEAAFRLFLERGYEATSLARILDTVPYSKGAVYHHFASKEALLEAVIERFFTSLLDPTDAPRPTEPVALAHRMVDDYVDAIDAVAPYASPTAYYAFLTSVAPRASEAIGAAHTASAAELAGALEPLTGSKGAARDLAHDLIALVEGTGLLAALRGVHPDRAALHAALNRALPPTSG</sequence>
<dbReference type="OrthoDB" id="956698at2"/>
<evidence type="ECO:0000256" key="4">
    <source>
        <dbReference type="PROSITE-ProRule" id="PRU00335"/>
    </source>
</evidence>
<evidence type="ECO:0000313" key="7">
    <source>
        <dbReference type="Proteomes" id="UP000818266"/>
    </source>
</evidence>
<keyword evidence="1" id="KW-0805">Transcription regulation</keyword>
<accession>A0A9E5JMP7</accession>
<feature type="DNA-binding region" description="H-T-H motif" evidence="4">
    <location>
        <begin position="26"/>
        <end position="45"/>
    </location>
</feature>
<feature type="domain" description="HTH tetR-type" evidence="5">
    <location>
        <begin position="3"/>
        <end position="63"/>
    </location>
</feature>
<keyword evidence="3" id="KW-0804">Transcription</keyword>
<keyword evidence="7" id="KW-1185">Reference proteome</keyword>
<dbReference type="PANTHER" id="PTHR30055">
    <property type="entry name" value="HTH-TYPE TRANSCRIPTIONAL REGULATOR RUTR"/>
    <property type="match status" value="1"/>
</dbReference>
<evidence type="ECO:0000256" key="2">
    <source>
        <dbReference type="ARBA" id="ARBA00023125"/>
    </source>
</evidence>
<dbReference type="SUPFAM" id="SSF46689">
    <property type="entry name" value="Homeodomain-like"/>
    <property type="match status" value="1"/>
</dbReference>
<dbReference type="InterPro" id="IPR050109">
    <property type="entry name" value="HTH-type_TetR-like_transc_reg"/>
</dbReference>
<keyword evidence="2 4" id="KW-0238">DNA-binding</keyword>
<dbReference type="EMBL" id="VIKT02000015">
    <property type="protein sequence ID" value="NHF63460.1"/>
    <property type="molecule type" value="Genomic_DNA"/>
</dbReference>
<comment type="caution">
    <text evidence="6">The sequence shown here is derived from an EMBL/GenBank/DDBJ whole genome shotgun (WGS) entry which is preliminary data.</text>
</comment>
<dbReference type="AlphaFoldDB" id="A0A9E5JMP7"/>
<dbReference type="GO" id="GO:0000976">
    <property type="term" value="F:transcription cis-regulatory region binding"/>
    <property type="evidence" value="ECO:0007669"/>
    <property type="project" value="TreeGrafter"/>
</dbReference>
<evidence type="ECO:0000313" key="6">
    <source>
        <dbReference type="EMBL" id="NHF63460.1"/>
    </source>
</evidence>
<dbReference type="InterPro" id="IPR001647">
    <property type="entry name" value="HTH_TetR"/>
</dbReference>
<evidence type="ECO:0000256" key="1">
    <source>
        <dbReference type="ARBA" id="ARBA00023015"/>
    </source>
</evidence>
<dbReference type="Proteomes" id="UP000818266">
    <property type="component" value="Unassembled WGS sequence"/>
</dbReference>
<organism evidence="6 7">
    <name type="scientific">Microcella pacifica</name>
    <dbReference type="NCBI Taxonomy" id="2591847"/>
    <lineage>
        <taxon>Bacteria</taxon>
        <taxon>Bacillati</taxon>
        <taxon>Actinomycetota</taxon>
        <taxon>Actinomycetes</taxon>
        <taxon>Micrococcales</taxon>
        <taxon>Microbacteriaceae</taxon>
        <taxon>Microcella</taxon>
    </lineage>
</organism>
<dbReference type="PROSITE" id="PS50977">
    <property type="entry name" value="HTH_TETR_2"/>
    <property type="match status" value="1"/>
</dbReference>
<evidence type="ECO:0000259" key="5">
    <source>
        <dbReference type="PROSITE" id="PS50977"/>
    </source>
</evidence>
<dbReference type="Pfam" id="PF00440">
    <property type="entry name" value="TetR_N"/>
    <property type="match status" value="1"/>
</dbReference>
<dbReference type="GO" id="GO:0003700">
    <property type="term" value="F:DNA-binding transcription factor activity"/>
    <property type="evidence" value="ECO:0007669"/>
    <property type="project" value="TreeGrafter"/>
</dbReference>
<reference evidence="6 7" key="1">
    <citation type="submission" date="2019-06" db="EMBL/GenBank/DDBJ databases">
        <authorList>
            <person name="De-Chao Zhang Q."/>
        </authorList>
    </citation>
    <scope>NUCLEOTIDE SEQUENCE [LARGE SCALE GENOMIC DNA]</scope>
    <source>
        <strain evidence="6 7">KN1116</strain>
    </source>
</reference>
<evidence type="ECO:0000256" key="3">
    <source>
        <dbReference type="ARBA" id="ARBA00023163"/>
    </source>
</evidence>
<dbReference type="PRINTS" id="PR00455">
    <property type="entry name" value="HTHTETR"/>
</dbReference>
<dbReference type="Gene3D" id="1.10.357.10">
    <property type="entry name" value="Tetracycline Repressor, domain 2"/>
    <property type="match status" value="1"/>
</dbReference>
<name>A0A9E5JMP7_9MICO</name>